<organism evidence="1 2">
    <name type="scientific">Pseudooceanicola sediminis</name>
    <dbReference type="NCBI Taxonomy" id="2211117"/>
    <lineage>
        <taxon>Bacteria</taxon>
        <taxon>Pseudomonadati</taxon>
        <taxon>Pseudomonadota</taxon>
        <taxon>Alphaproteobacteria</taxon>
        <taxon>Rhodobacterales</taxon>
        <taxon>Paracoccaceae</taxon>
        <taxon>Pseudooceanicola</taxon>
    </lineage>
</organism>
<evidence type="ECO:0000313" key="2">
    <source>
        <dbReference type="Proteomes" id="UP000265848"/>
    </source>
</evidence>
<evidence type="ECO:0000313" key="1">
    <source>
        <dbReference type="EMBL" id="RII38992.1"/>
    </source>
</evidence>
<dbReference type="InterPro" id="IPR038666">
    <property type="entry name" value="SSP1_head-tail_sf"/>
</dbReference>
<gene>
    <name evidence="1" type="ORF">DL237_09955</name>
</gene>
<dbReference type="Gene3D" id="2.40.10.270">
    <property type="entry name" value="Bacteriophage SPP1 head-tail adaptor protein"/>
    <property type="match status" value="1"/>
</dbReference>
<evidence type="ECO:0008006" key="3">
    <source>
        <dbReference type="Google" id="ProtNLM"/>
    </source>
</evidence>
<dbReference type="OrthoDB" id="7873922at2"/>
<dbReference type="RefSeq" id="WP_119398902.1">
    <property type="nucleotide sequence ID" value="NZ_QWJJ01000007.1"/>
</dbReference>
<sequence>MAQTQGAPLSRGKEVIIIRDRKAVFERRAETGRNPLNEPIYQWQPIGTSWAAVEEVGEGEVAAKGVEGAVAAIRVLVLDTPQARSITLADRLRILGQTWDLVGRGPHSTRRGIYAFVGARYDASDGAP</sequence>
<name>A0A399J4V9_9RHOB</name>
<dbReference type="Proteomes" id="UP000265848">
    <property type="component" value="Unassembled WGS sequence"/>
</dbReference>
<dbReference type="EMBL" id="QWJJ01000007">
    <property type="protein sequence ID" value="RII38992.1"/>
    <property type="molecule type" value="Genomic_DNA"/>
</dbReference>
<dbReference type="Pfam" id="PF05521">
    <property type="entry name" value="Phage_HCP"/>
    <property type="match status" value="1"/>
</dbReference>
<keyword evidence="2" id="KW-1185">Reference proteome</keyword>
<reference evidence="1 2" key="1">
    <citation type="submission" date="2018-08" db="EMBL/GenBank/DDBJ databases">
        <title>Pseudooceanicola sediminis CY03 in the family Rhodobacteracea.</title>
        <authorList>
            <person name="Zhang Y.-J."/>
        </authorList>
    </citation>
    <scope>NUCLEOTIDE SEQUENCE [LARGE SCALE GENOMIC DNA]</scope>
    <source>
        <strain evidence="1 2">CY03</strain>
    </source>
</reference>
<dbReference type="AlphaFoldDB" id="A0A399J4V9"/>
<comment type="caution">
    <text evidence="1">The sequence shown here is derived from an EMBL/GenBank/DDBJ whole genome shotgun (WGS) entry which is preliminary data.</text>
</comment>
<proteinExistence type="predicted"/>
<accession>A0A399J4V9</accession>
<protein>
    <recommendedName>
        <fullName evidence="3">Head-tail adaptor protein</fullName>
    </recommendedName>
</protein>
<dbReference type="InterPro" id="IPR008767">
    <property type="entry name" value="Phage_SPP1_head-tail_adaptor"/>
</dbReference>